<name>A0AA40HQY3_CNENI</name>
<dbReference type="PRINTS" id="PR00245">
    <property type="entry name" value="OLFACTORYR"/>
</dbReference>
<keyword evidence="8 9" id="KW-0807">Transducer</keyword>
<evidence type="ECO:0000256" key="5">
    <source>
        <dbReference type="ARBA" id="ARBA00023040"/>
    </source>
</evidence>
<dbReference type="Gene3D" id="1.20.1070.10">
    <property type="entry name" value="Rhodopsin 7-helix transmembrane proteins"/>
    <property type="match status" value="1"/>
</dbReference>
<evidence type="ECO:0000256" key="6">
    <source>
        <dbReference type="ARBA" id="ARBA00023136"/>
    </source>
</evidence>
<keyword evidence="7 9" id="KW-0675">Receptor</keyword>
<dbReference type="GO" id="GO:0004930">
    <property type="term" value="F:G protein-coupled receptor activity"/>
    <property type="evidence" value="ECO:0007669"/>
    <property type="project" value="UniProtKB-KW"/>
</dbReference>
<feature type="transmembrane region" description="Helical" evidence="10">
    <location>
        <begin position="200"/>
        <end position="228"/>
    </location>
</feature>
<dbReference type="CDD" id="cd15944">
    <property type="entry name" value="7tmA_OR5AR1-like"/>
    <property type="match status" value="1"/>
</dbReference>
<dbReference type="SUPFAM" id="SSF81321">
    <property type="entry name" value="Family A G protein-coupled receptor-like"/>
    <property type="match status" value="2"/>
</dbReference>
<comment type="caution">
    <text evidence="12">The sequence shown here is derived from an EMBL/GenBank/DDBJ whole genome shotgun (WGS) entry which is preliminary data.</text>
</comment>
<reference evidence="12" key="1">
    <citation type="submission" date="2023-06" db="EMBL/GenBank/DDBJ databases">
        <title>Reference genome for the Northern bat (Eptesicus nilssonii), a most northern bat species.</title>
        <authorList>
            <person name="Laine V.N."/>
            <person name="Pulliainen A.T."/>
            <person name="Lilley T.M."/>
        </authorList>
    </citation>
    <scope>NUCLEOTIDE SEQUENCE</scope>
    <source>
        <strain evidence="12">BLF_Eptnil</strain>
        <tissue evidence="12">Kidney</tissue>
    </source>
</reference>
<evidence type="ECO:0000313" key="13">
    <source>
        <dbReference type="Proteomes" id="UP001177744"/>
    </source>
</evidence>
<keyword evidence="5 9" id="KW-0297">G-protein coupled receptor</keyword>
<dbReference type="InterPro" id="IPR017452">
    <property type="entry name" value="GPCR_Rhodpsn_7TM"/>
</dbReference>
<dbReference type="PROSITE" id="PS00237">
    <property type="entry name" value="G_PROTEIN_RECEP_F1_1"/>
    <property type="match status" value="1"/>
</dbReference>
<dbReference type="Proteomes" id="UP001177744">
    <property type="component" value="Unassembled WGS sequence"/>
</dbReference>
<keyword evidence="4 10" id="KW-1133">Transmembrane helix</keyword>
<dbReference type="Pfam" id="PF13853">
    <property type="entry name" value="7tm_4"/>
    <property type="match status" value="2"/>
</dbReference>
<sequence>MEKMDKENHSMVTEFIFMGITQDPQLQIIFFVVFLLIYLVNVVGNVGMIILIITDTQLHTPMYFFLCNLSFVDLGYSSAIAPRMLADFLTKHKVISFSSCATQFAFFVGFVDAECYVLAAMAYDRFVAICRPLHYSTLMSKRVCLVLMLGSYLAGLVSLVAHTSLTFSLSYCGSNIINHFFCEIPPLLALSCSDTYVSEILLFSLCGFIEFSTILIIFISYAYILVAIIRMRSAEGRLKAFSTCGSHLTGVTLFYGTVMFMYLRPTSSYSLNQDKWASVFYTIIIPMLNPLIYSLRNKDGKFFSFFSEDKSISFAGCVAQFFSAGLAYSHVKEIGHLFGYIFLYWRFCQHSNTQQQHIHIGFLWQHVIDYFFCDVPPLVKLAYDVKESYQNVLYFFLASNVITHTVLILTSYLFIIAAILGIRSTQSRLKAFSTCSSHLISVTLYYGSILYIYARPSSSYSFERTKWCLHFILCCSPC</sequence>
<dbReference type="GO" id="GO:0004984">
    <property type="term" value="F:olfactory receptor activity"/>
    <property type="evidence" value="ECO:0007669"/>
    <property type="project" value="InterPro"/>
</dbReference>
<feature type="transmembrane region" description="Helical" evidence="10">
    <location>
        <begin position="143"/>
        <end position="161"/>
    </location>
</feature>
<feature type="transmembrane region" description="Helical" evidence="10">
    <location>
        <begin position="28"/>
        <end position="51"/>
    </location>
</feature>
<feature type="transmembrane region" description="Helical" evidence="10">
    <location>
        <begin position="275"/>
        <end position="292"/>
    </location>
</feature>
<feature type="transmembrane region" description="Helical" evidence="10">
    <location>
        <begin position="101"/>
        <end position="123"/>
    </location>
</feature>
<evidence type="ECO:0000256" key="4">
    <source>
        <dbReference type="ARBA" id="ARBA00022989"/>
    </source>
</evidence>
<feature type="domain" description="G-protein coupled receptors family 1 profile" evidence="11">
    <location>
        <begin position="44"/>
        <end position="293"/>
    </location>
</feature>
<dbReference type="EMBL" id="JAULJE010000013">
    <property type="protein sequence ID" value="KAK1335784.1"/>
    <property type="molecule type" value="Genomic_DNA"/>
</dbReference>
<accession>A0AA40HQY3</accession>
<organism evidence="12 13">
    <name type="scientific">Cnephaeus nilssonii</name>
    <name type="common">Northern bat</name>
    <name type="synonym">Eptesicus nilssonii</name>
    <dbReference type="NCBI Taxonomy" id="3371016"/>
    <lineage>
        <taxon>Eukaryota</taxon>
        <taxon>Metazoa</taxon>
        <taxon>Chordata</taxon>
        <taxon>Craniata</taxon>
        <taxon>Vertebrata</taxon>
        <taxon>Euteleostomi</taxon>
        <taxon>Mammalia</taxon>
        <taxon>Eutheria</taxon>
        <taxon>Laurasiatheria</taxon>
        <taxon>Chiroptera</taxon>
        <taxon>Yangochiroptera</taxon>
        <taxon>Vespertilionidae</taxon>
        <taxon>Cnephaeus</taxon>
    </lineage>
</organism>
<dbReference type="InterPro" id="IPR000276">
    <property type="entry name" value="GPCR_Rhodpsn"/>
</dbReference>
<evidence type="ECO:0000256" key="7">
    <source>
        <dbReference type="ARBA" id="ARBA00023170"/>
    </source>
</evidence>
<feature type="transmembrane region" description="Helical" evidence="10">
    <location>
        <begin position="63"/>
        <end position="81"/>
    </location>
</feature>
<keyword evidence="13" id="KW-1185">Reference proteome</keyword>
<keyword evidence="6 10" id="KW-0472">Membrane</keyword>
<evidence type="ECO:0000256" key="3">
    <source>
        <dbReference type="ARBA" id="ARBA00022692"/>
    </source>
</evidence>
<dbReference type="PROSITE" id="PS50262">
    <property type="entry name" value="G_PROTEIN_RECEP_F1_2"/>
    <property type="match status" value="1"/>
</dbReference>
<keyword evidence="3 9" id="KW-0812">Transmembrane</keyword>
<evidence type="ECO:0000313" key="12">
    <source>
        <dbReference type="EMBL" id="KAK1335784.1"/>
    </source>
</evidence>
<dbReference type="GO" id="GO:0016020">
    <property type="term" value="C:membrane"/>
    <property type="evidence" value="ECO:0007669"/>
    <property type="project" value="UniProtKB-SubCell"/>
</dbReference>
<evidence type="ECO:0000256" key="2">
    <source>
        <dbReference type="ARBA" id="ARBA00004141"/>
    </source>
</evidence>
<comment type="function">
    <text evidence="1">Putative odorant or sperm cell receptor.</text>
</comment>
<evidence type="ECO:0000256" key="10">
    <source>
        <dbReference type="SAM" id="Phobius"/>
    </source>
</evidence>
<evidence type="ECO:0000256" key="9">
    <source>
        <dbReference type="RuleBase" id="RU000688"/>
    </source>
</evidence>
<feature type="transmembrane region" description="Helical" evidence="10">
    <location>
        <begin position="432"/>
        <end position="454"/>
    </location>
</feature>
<dbReference type="FunFam" id="1.20.1070.10:FF:000003">
    <property type="entry name" value="Olfactory receptor"/>
    <property type="match status" value="1"/>
</dbReference>
<protein>
    <recommendedName>
        <fullName evidence="11">G-protein coupled receptors family 1 profile domain-containing protein</fullName>
    </recommendedName>
</protein>
<proteinExistence type="inferred from homology"/>
<evidence type="ECO:0000256" key="8">
    <source>
        <dbReference type="ARBA" id="ARBA00023224"/>
    </source>
</evidence>
<comment type="similarity">
    <text evidence="9">Belongs to the G-protein coupled receptor 1 family.</text>
</comment>
<feature type="transmembrane region" description="Helical" evidence="10">
    <location>
        <begin position="393"/>
        <end position="420"/>
    </location>
</feature>
<dbReference type="InterPro" id="IPR000725">
    <property type="entry name" value="Olfact_rcpt"/>
</dbReference>
<feature type="transmembrane region" description="Helical" evidence="10">
    <location>
        <begin position="240"/>
        <end position="263"/>
    </location>
</feature>
<evidence type="ECO:0000256" key="1">
    <source>
        <dbReference type="ARBA" id="ARBA00003929"/>
    </source>
</evidence>
<dbReference type="AlphaFoldDB" id="A0AA40HQY3"/>
<comment type="subcellular location">
    <subcellularLocation>
        <location evidence="2">Membrane</location>
        <topology evidence="2">Multi-pass membrane protein</topology>
    </subcellularLocation>
</comment>
<gene>
    <name evidence="12" type="ORF">QTO34_003579</name>
</gene>
<evidence type="ECO:0000259" key="11">
    <source>
        <dbReference type="PROSITE" id="PS50262"/>
    </source>
</evidence>
<dbReference type="PRINTS" id="PR00237">
    <property type="entry name" value="GPCRRHODOPSN"/>
</dbReference>
<dbReference type="PANTHER" id="PTHR48018">
    <property type="entry name" value="OLFACTORY RECEPTOR"/>
    <property type="match status" value="1"/>
</dbReference>